<dbReference type="EMBL" id="JANHOG010000420">
    <property type="protein sequence ID" value="KAJ3554544.1"/>
    <property type="molecule type" value="Genomic_DNA"/>
</dbReference>
<accession>A0ACC1T6S2</accession>
<evidence type="ECO:0000313" key="1">
    <source>
        <dbReference type="EMBL" id="KAJ3554544.1"/>
    </source>
</evidence>
<reference evidence="1" key="1">
    <citation type="submission" date="2022-07" db="EMBL/GenBank/DDBJ databases">
        <title>Genome Sequence of Phlebia brevispora.</title>
        <authorList>
            <person name="Buettner E."/>
        </authorList>
    </citation>
    <scope>NUCLEOTIDE SEQUENCE</scope>
    <source>
        <strain evidence="1">MPL23</strain>
    </source>
</reference>
<name>A0ACC1T6S2_9APHY</name>
<sequence>MSRAPDIDTPQEAAAMNDYRTRIWTAFQDLYEDKWNQSKWDAAVADFKSRHSPAVIEALRAKKLLPPWEALEAQLKKGPPPFLRPGWTSPLLGKRVDLDWIDEDASFVSIRGNKAGWRDAKILVIEFWATWCRPCHRVFPHLSNIANRPGMKVISYNHEGIFNNTETNIPAVKNFVLSRQDMNFPIFVDVKRLAINSLFKPGKNISIPLVFIITPRDKTIRWIGNAEEMEAPLANIVAAV</sequence>
<evidence type="ECO:0000313" key="2">
    <source>
        <dbReference type="Proteomes" id="UP001148662"/>
    </source>
</evidence>
<keyword evidence="2" id="KW-1185">Reference proteome</keyword>
<proteinExistence type="predicted"/>
<dbReference type="Proteomes" id="UP001148662">
    <property type="component" value="Unassembled WGS sequence"/>
</dbReference>
<gene>
    <name evidence="1" type="ORF">NM688_g3053</name>
</gene>
<comment type="caution">
    <text evidence="1">The sequence shown here is derived from an EMBL/GenBank/DDBJ whole genome shotgun (WGS) entry which is preliminary data.</text>
</comment>
<protein>
    <submittedName>
        <fullName evidence="1">Uncharacterized protein</fullName>
    </submittedName>
</protein>
<organism evidence="1 2">
    <name type="scientific">Phlebia brevispora</name>
    <dbReference type="NCBI Taxonomy" id="194682"/>
    <lineage>
        <taxon>Eukaryota</taxon>
        <taxon>Fungi</taxon>
        <taxon>Dikarya</taxon>
        <taxon>Basidiomycota</taxon>
        <taxon>Agaricomycotina</taxon>
        <taxon>Agaricomycetes</taxon>
        <taxon>Polyporales</taxon>
        <taxon>Meruliaceae</taxon>
        <taxon>Phlebia</taxon>
    </lineage>
</organism>